<keyword evidence="3" id="KW-1185">Reference proteome</keyword>
<evidence type="ECO:0000313" key="2">
    <source>
        <dbReference type="EMBL" id="KAH9362364.1"/>
    </source>
</evidence>
<organism evidence="2 3">
    <name type="scientific">Haemaphysalis longicornis</name>
    <name type="common">Bush tick</name>
    <dbReference type="NCBI Taxonomy" id="44386"/>
    <lineage>
        <taxon>Eukaryota</taxon>
        <taxon>Metazoa</taxon>
        <taxon>Ecdysozoa</taxon>
        <taxon>Arthropoda</taxon>
        <taxon>Chelicerata</taxon>
        <taxon>Arachnida</taxon>
        <taxon>Acari</taxon>
        <taxon>Parasitiformes</taxon>
        <taxon>Ixodida</taxon>
        <taxon>Ixodoidea</taxon>
        <taxon>Ixodidae</taxon>
        <taxon>Haemaphysalinae</taxon>
        <taxon>Haemaphysalis</taxon>
    </lineage>
</organism>
<proteinExistence type="predicted"/>
<reference evidence="2 3" key="1">
    <citation type="journal article" date="2020" name="Cell">
        <title>Large-Scale Comparative Analyses of Tick Genomes Elucidate Their Genetic Diversity and Vector Capacities.</title>
        <authorList>
            <consortium name="Tick Genome and Microbiome Consortium (TIGMIC)"/>
            <person name="Jia N."/>
            <person name="Wang J."/>
            <person name="Shi W."/>
            <person name="Du L."/>
            <person name="Sun Y."/>
            <person name="Zhan W."/>
            <person name="Jiang J.F."/>
            <person name="Wang Q."/>
            <person name="Zhang B."/>
            <person name="Ji P."/>
            <person name="Bell-Sakyi L."/>
            <person name="Cui X.M."/>
            <person name="Yuan T.T."/>
            <person name="Jiang B.G."/>
            <person name="Yang W.F."/>
            <person name="Lam T.T."/>
            <person name="Chang Q.C."/>
            <person name="Ding S.J."/>
            <person name="Wang X.J."/>
            <person name="Zhu J.G."/>
            <person name="Ruan X.D."/>
            <person name="Zhao L."/>
            <person name="Wei J.T."/>
            <person name="Ye R.Z."/>
            <person name="Que T.C."/>
            <person name="Du C.H."/>
            <person name="Zhou Y.H."/>
            <person name="Cheng J.X."/>
            <person name="Dai P.F."/>
            <person name="Guo W.B."/>
            <person name="Han X.H."/>
            <person name="Huang E.J."/>
            <person name="Li L.F."/>
            <person name="Wei W."/>
            <person name="Gao Y.C."/>
            <person name="Liu J.Z."/>
            <person name="Shao H.Z."/>
            <person name="Wang X."/>
            <person name="Wang C.C."/>
            <person name="Yang T.C."/>
            <person name="Huo Q.B."/>
            <person name="Li W."/>
            <person name="Chen H.Y."/>
            <person name="Chen S.E."/>
            <person name="Zhou L.G."/>
            <person name="Ni X.B."/>
            <person name="Tian J.H."/>
            <person name="Sheng Y."/>
            <person name="Liu T."/>
            <person name="Pan Y.S."/>
            <person name="Xia L.Y."/>
            <person name="Li J."/>
            <person name="Zhao F."/>
            <person name="Cao W.C."/>
        </authorList>
    </citation>
    <scope>NUCLEOTIDE SEQUENCE [LARGE SCALE GENOMIC DNA]</scope>
    <source>
        <strain evidence="2">HaeL-2018</strain>
    </source>
</reference>
<dbReference type="AlphaFoldDB" id="A0A9J6FK72"/>
<evidence type="ECO:0000256" key="1">
    <source>
        <dbReference type="SAM" id="MobiDB-lite"/>
    </source>
</evidence>
<feature type="region of interest" description="Disordered" evidence="1">
    <location>
        <begin position="12"/>
        <end position="35"/>
    </location>
</feature>
<comment type="caution">
    <text evidence="2">The sequence shown here is derived from an EMBL/GenBank/DDBJ whole genome shotgun (WGS) entry which is preliminary data.</text>
</comment>
<accession>A0A9J6FK72</accession>
<sequence length="449" mass="48932">MPGALAVRLALSTSQSGPRERNENRSNHAARSRTHALGTLEATNDLWFYPSSLGTTFRRGPLAKYRFGEGQFSHREALDGDTLNRCSELRRRNSMVPLHLESCYTFETRKSRLPPNALTAEASFAYPRLSGATDELTMSPMTATGSSTGGENNAKRWGRTTSPVVHRKGIGRRPFSGAIISLSETLPGSCQCPETLALASVAPVYAITLVRREQTEPAEVTRHDQVRTLLERPKNPAGLWFRSSRLGTTSGRGPLVKHRFCEGQFSHREAPNEDPLNRCSELHPRNSMVTLNLKSCYTVETQESRLPPNALTAEASFAYPCVSGATDELTMSPMTAMGSSTSGENNAKRWGCTTSPVLPHQCIGQPRFSRAIPSPYNVLPGSCQCPETLASVGVAPAHASRALRCPTFRVQEKLASECRGSNGKLKDSLATTVHTEGSCYSLTPERAPL</sequence>
<evidence type="ECO:0000313" key="3">
    <source>
        <dbReference type="Proteomes" id="UP000821853"/>
    </source>
</evidence>
<dbReference type="EMBL" id="JABSTR010000001">
    <property type="protein sequence ID" value="KAH9362364.1"/>
    <property type="molecule type" value="Genomic_DNA"/>
</dbReference>
<gene>
    <name evidence="2" type="ORF">HPB48_018016</name>
</gene>
<dbReference type="VEuPathDB" id="VectorBase:HLOH_058541"/>
<name>A0A9J6FK72_HAELO</name>
<protein>
    <submittedName>
        <fullName evidence="2">Uncharacterized protein</fullName>
    </submittedName>
</protein>
<dbReference type="Proteomes" id="UP000821853">
    <property type="component" value="Chromosome 1"/>
</dbReference>